<protein>
    <submittedName>
        <fullName evidence="1">TlpA family protein disulfide reductase</fullName>
    </submittedName>
</protein>
<gene>
    <name evidence="1" type="ORF">ACFSB2_08960</name>
</gene>
<proteinExistence type="predicted"/>
<sequence>MNAHAARVLHSGRMIVRGGPKLSTLLQPVRAKLQSELWQARLHNASGHMTTLPTDRPVLIVASWCAFCHQTLQLLSQHDLLNKVQVVVALDDGSEVGGKPANVKTVKDEETIFEREMRELHVTLPTNELLYSLPTDSFDHDVSAVPLLLVHRDGKWQELKGYVPDADVWRQALDGTSQVR</sequence>
<dbReference type="EMBL" id="JBHUCX010000021">
    <property type="protein sequence ID" value="MFD1674826.1"/>
    <property type="molecule type" value="Genomic_DNA"/>
</dbReference>
<reference evidence="2" key="1">
    <citation type="journal article" date="2019" name="Int. J. Syst. Evol. Microbiol.">
        <title>The Global Catalogue of Microorganisms (GCM) 10K type strain sequencing project: providing services to taxonomists for standard genome sequencing and annotation.</title>
        <authorList>
            <consortium name="The Broad Institute Genomics Platform"/>
            <consortium name="The Broad Institute Genome Sequencing Center for Infectious Disease"/>
            <person name="Wu L."/>
            <person name="Ma J."/>
        </authorList>
    </citation>
    <scope>NUCLEOTIDE SEQUENCE [LARGE SCALE GENOMIC DNA]</scope>
    <source>
        <strain evidence="2">CGMCC 1.12286</strain>
    </source>
</reference>
<dbReference type="SUPFAM" id="SSF52833">
    <property type="entry name" value="Thioredoxin-like"/>
    <property type="match status" value="1"/>
</dbReference>
<organism evidence="1 2">
    <name type="scientific">Alicyclobacillus fodiniaquatilis</name>
    <dbReference type="NCBI Taxonomy" id="1661150"/>
    <lineage>
        <taxon>Bacteria</taxon>
        <taxon>Bacillati</taxon>
        <taxon>Bacillota</taxon>
        <taxon>Bacilli</taxon>
        <taxon>Bacillales</taxon>
        <taxon>Alicyclobacillaceae</taxon>
        <taxon>Alicyclobacillus</taxon>
    </lineage>
</organism>
<accession>A0ABW4JGM6</accession>
<dbReference type="RefSeq" id="WP_377942696.1">
    <property type="nucleotide sequence ID" value="NZ_JBHUCX010000021.1"/>
</dbReference>
<evidence type="ECO:0000313" key="2">
    <source>
        <dbReference type="Proteomes" id="UP001597079"/>
    </source>
</evidence>
<evidence type="ECO:0000313" key="1">
    <source>
        <dbReference type="EMBL" id="MFD1674826.1"/>
    </source>
</evidence>
<keyword evidence="2" id="KW-1185">Reference proteome</keyword>
<dbReference type="Proteomes" id="UP001597079">
    <property type="component" value="Unassembled WGS sequence"/>
</dbReference>
<name>A0ABW4JGM6_9BACL</name>
<dbReference type="CDD" id="cd01659">
    <property type="entry name" value="TRX_superfamily"/>
    <property type="match status" value="1"/>
</dbReference>
<dbReference type="InterPro" id="IPR036249">
    <property type="entry name" value="Thioredoxin-like_sf"/>
</dbReference>
<comment type="caution">
    <text evidence="1">The sequence shown here is derived from an EMBL/GenBank/DDBJ whole genome shotgun (WGS) entry which is preliminary data.</text>
</comment>